<organism evidence="3 4">
    <name type="scientific">Postechiella marina</name>
    <dbReference type="NCBI Taxonomy" id="943941"/>
    <lineage>
        <taxon>Bacteria</taxon>
        <taxon>Pseudomonadati</taxon>
        <taxon>Bacteroidota</taxon>
        <taxon>Flavobacteriia</taxon>
        <taxon>Flavobacteriales</taxon>
        <taxon>Flavobacteriaceae</taxon>
        <taxon>Postechiella</taxon>
    </lineage>
</organism>
<dbReference type="RefSeq" id="WP_344788252.1">
    <property type="nucleotide sequence ID" value="NZ_BAABCA010000004.1"/>
</dbReference>
<keyword evidence="2" id="KW-0812">Transmembrane</keyword>
<protein>
    <submittedName>
        <fullName evidence="3">Uncharacterized protein</fullName>
    </submittedName>
</protein>
<keyword evidence="2" id="KW-0472">Membrane</keyword>
<evidence type="ECO:0000313" key="3">
    <source>
        <dbReference type="EMBL" id="GAA4236705.1"/>
    </source>
</evidence>
<keyword evidence="4" id="KW-1185">Reference proteome</keyword>
<feature type="coiled-coil region" evidence="1">
    <location>
        <begin position="62"/>
        <end position="92"/>
    </location>
</feature>
<name>A0ABP8CAR1_9FLAO</name>
<feature type="transmembrane region" description="Helical" evidence="2">
    <location>
        <begin position="6"/>
        <end position="28"/>
    </location>
</feature>
<keyword evidence="1" id="KW-0175">Coiled coil</keyword>
<proteinExistence type="predicted"/>
<evidence type="ECO:0000313" key="4">
    <source>
        <dbReference type="Proteomes" id="UP001501496"/>
    </source>
</evidence>
<accession>A0ABP8CAR1</accession>
<gene>
    <name evidence="3" type="ORF">GCM10022291_21680</name>
</gene>
<sequence>MDNGYVIIGIIALLFLCMYGYAYASVALENMKGQKAKKKLVKLREERRIVKLSNQIKRDEKLTKLLRRSEEIRQELRELEMKKAMREQMRIEKLNMKVTARMTTQINEQQAG</sequence>
<keyword evidence="2" id="KW-1133">Transmembrane helix</keyword>
<dbReference type="Proteomes" id="UP001501496">
    <property type="component" value="Unassembled WGS sequence"/>
</dbReference>
<evidence type="ECO:0000256" key="2">
    <source>
        <dbReference type="SAM" id="Phobius"/>
    </source>
</evidence>
<dbReference type="EMBL" id="BAABCA010000004">
    <property type="protein sequence ID" value="GAA4236705.1"/>
    <property type="molecule type" value="Genomic_DNA"/>
</dbReference>
<comment type="caution">
    <text evidence="3">The sequence shown here is derived from an EMBL/GenBank/DDBJ whole genome shotgun (WGS) entry which is preliminary data.</text>
</comment>
<reference evidence="4" key="1">
    <citation type="journal article" date="2019" name="Int. J. Syst. Evol. Microbiol.">
        <title>The Global Catalogue of Microorganisms (GCM) 10K type strain sequencing project: providing services to taxonomists for standard genome sequencing and annotation.</title>
        <authorList>
            <consortium name="The Broad Institute Genomics Platform"/>
            <consortium name="The Broad Institute Genome Sequencing Center for Infectious Disease"/>
            <person name="Wu L."/>
            <person name="Ma J."/>
        </authorList>
    </citation>
    <scope>NUCLEOTIDE SEQUENCE [LARGE SCALE GENOMIC DNA]</scope>
    <source>
        <strain evidence="4">JCM 17630</strain>
    </source>
</reference>
<evidence type="ECO:0000256" key="1">
    <source>
        <dbReference type="SAM" id="Coils"/>
    </source>
</evidence>